<keyword evidence="9" id="KW-1185">Reference proteome</keyword>
<evidence type="ECO:0000256" key="4">
    <source>
        <dbReference type="ARBA" id="ARBA00023033"/>
    </source>
</evidence>
<dbReference type="GO" id="GO:0016705">
    <property type="term" value="F:oxidoreductase activity, acting on paired donors, with incorporation or reduction of molecular oxygen"/>
    <property type="evidence" value="ECO:0007669"/>
    <property type="project" value="InterPro"/>
</dbReference>
<keyword evidence="2 6" id="KW-0288">FMN</keyword>
<dbReference type="PIRSF" id="PIRSF000337">
    <property type="entry name" value="NTA_MOA"/>
    <property type="match status" value="1"/>
</dbReference>
<evidence type="ECO:0000313" key="9">
    <source>
        <dbReference type="Proteomes" id="UP000219612"/>
    </source>
</evidence>
<dbReference type="SUPFAM" id="SSF51679">
    <property type="entry name" value="Bacterial luciferase-like"/>
    <property type="match status" value="1"/>
</dbReference>
<proteinExistence type="inferred from homology"/>
<dbReference type="InterPro" id="IPR051260">
    <property type="entry name" value="Diverse_substr_monoxygenases"/>
</dbReference>
<protein>
    <submittedName>
        <fullName evidence="8">FMN-dependent oxidoreductase, nitrilotriacetate monooxygenase family</fullName>
    </submittedName>
</protein>
<feature type="binding site" evidence="6">
    <location>
        <position position="51"/>
    </location>
    <ligand>
        <name>FMN</name>
        <dbReference type="ChEBI" id="CHEBI:58210"/>
    </ligand>
</feature>
<gene>
    <name evidence="8" type="ORF">SAMN05421748_12837</name>
</gene>
<dbReference type="AlphaFoldDB" id="A0A285JYK0"/>
<dbReference type="RefSeq" id="WP_218854836.1">
    <property type="nucleotide sequence ID" value="NZ_OBDY01000028.1"/>
</dbReference>
<feature type="domain" description="Luciferase-like" evidence="7">
    <location>
        <begin position="27"/>
        <end position="370"/>
    </location>
</feature>
<keyword evidence="3" id="KW-0560">Oxidoreductase</keyword>
<dbReference type="EMBL" id="OBDY01000028">
    <property type="protein sequence ID" value="SNY65370.1"/>
    <property type="molecule type" value="Genomic_DNA"/>
</dbReference>
<sequence length="419" mass="45046">MTRRTLGTITAAGGHPGPYELALAGESTLETAKLVARRAEAARIDALFVPDLLVFGAQGTIGAQEPLVFVSALSQVTSHAGLIATVSTTFHHPFNLARLFGTLDHVSNGRAAWNLVTSSIGEENYGPGELPSPEERYARAAETLEVVNALWGSWKPGALRLGPDGTAVLDPSLIAPIDHAGRYFSVRGPINIPPLPQGRPVLIQAGQSAAGIALGAKYAEIVFTALPTLEDALGFTRTIRAQSARPGLPLIFSSFHATYGATEAEARRLVRERLEAIDYERGRALVADMLGGAVDLSEAKLDEPLPSSLLPDISVINRRRGRAEIFSKLIREGRTLRELVQAAQDTGHWSVAGTPEQLADAVQERFEAGVLDVLSINGIADDRTHDFVVNGLLVELRRRGIVKEDYRGRTLRENLGLTL</sequence>
<comment type="similarity">
    <text evidence="5">Belongs to the NtaA/SnaA/DszA monooxygenase family.</text>
</comment>
<dbReference type="NCBIfam" id="TIGR03860">
    <property type="entry name" value="FMN_nitrolo"/>
    <property type="match status" value="1"/>
</dbReference>
<organism evidence="8 9">
    <name type="scientific">Paractinoplanes atraurantiacus</name>
    <dbReference type="NCBI Taxonomy" id="1036182"/>
    <lineage>
        <taxon>Bacteria</taxon>
        <taxon>Bacillati</taxon>
        <taxon>Actinomycetota</taxon>
        <taxon>Actinomycetes</taxon>
        <taxon>Micromonosporales</taxon>
        <taxon>Micromonosporaceae</taxon>
        <taxon>Paractinoplanes</taxon>
    </lineage>
</organism>
<evidence type="ECO:0000256" key="3">
    <source>
        <dbReference type="ARBA" id="ARBA00023002"/>
    </source>
</evidence>
<dbReference type="InterPro" id="IPR016215">
    <property type="entry name" value="NTA_MOA"/>
</dbReference>
<evidence type="ECO:0000256" key="5">
    <source>
        <dbReference type="ARBA" id="ARBA00033748"/>
    </source>
</evidence>
<evidence type="ECO:0000313" key="8">
    <source>
        <dbReference type="EMBL" id="SNY65370.1"/>
    </source>
</evidence>
<evidence type="ECO:0000256" key="2">
    <source>
        <dbReference type="ARBA" id="ARBA00022643"/>
    </source>
</evidence>
<feature type="binding site" evidence="6">
    <location>
        <position position="85"/>
    </location>
    <ligand>
        <name>FMN</name>
        <dbReference type="ChEBI" id="CHEBI:58210"/>
    </ligand>
</feature>
<name>A0A285JYK0_9ACTN</name>
<keyword evidence="4 8" id="KW-0503">Monooxygenase</keyword>
<dbReference type="Proteomes" id="UP000219612">
    <property type="component" value="Unassembled WGS sequence"/>
</dbReference>
<dbReference type="PANTHER" id="PTHR30011:SF16">
    <property type="entry name" value="C2H2 FINGER DOMAIN TRANSCRIPTION FACTOR (EUROFUNG)-RELATED"/>
    <property type="match status" value="1"/>
</dbReference>
<dbReference type="GO" id="GO:0004497">
    <property type="term" value="F:monooxygenase activity"/>
    <property type="evidence" value="ECO:0007669"/>
    <property type="project" value="UniProtKB-KW"/>
</dbReference>
<dbReference type="PANTHER" id="PTHR30011">
    <property type="entry name" value="ALKANESULFONATE MONOOXYGENASE-RELATED"/>
    <property type="match status" value="1"/>
</dbReference>
<dbReference type="Gene3D" id="3.20.20.30">
    <property type="entry name" value="Luciferase-like domain"/>
    <property type="match status" value="1"/>
</dbReference>
<dbReference type="Pfam" id="PF00296">
    <property type="entry name" value="Bac_luciferase"/>
    <property type="match status" value="1"/>
</dbReference>
<evidence type="ECO:0000259" key="7">
    <source>
        <dbReference type="Pfam" id="PF00296"/>
    </source>
</evidence>
<keyword evidence="1 6" id="KW-0285">Flavoprotein</keyword>
<dbReference type="InterPro" id="IPR011251">
    <property type="entry name" value="Luciferase-like_dom"/>
</dbReference>
<dbReference type="InterPro" id="IPR036661">
    <property type="entry name" value="Luciferase-like_sf"/>
</dbReference>
<accession>A0A285JYK0</accession>
<reference evidence="8 9" key="1">
    <citation type="submission" date="2017-09" db="EMBL/GenBank/DDBJ databases">
        <authorList>
            <person name="Ehlers B."/>
            <person name="Leendertz F.H."/>
        </authorList>
    </citation>
    <scope>NUCLEOTIDE SEQUENCE [LARGE SCALE GENOMIC DNA]</scope>
    <source>
        <strain evidence="8 9">CGMCC 4.6857</strain>
    </source>
</reference>
<evidence type="ECO:0000256" key="1">
    <source>
        <dbReference type="ARBA" id="ARBA00022630"/>
    </source>
</evidence>
<evidence type="ECO:0000256" key="6">
    <source>
        <dbReference type="PIRSR" id="PIRSR000337-1"/>
    </source>
</evidence>
<feature type="binding site" evidence="6">
    <location>
        <position position="208"/>
    </location>
    <ligand>
        <name>FMN</name>
        <dbReference type="ChEBI" id="CHEBI:58210"/>
    </ligand>
</feature>
<feature type="binding site" evidence="6">
    <location>
        <position position="137"/>
    </location>
    <ligand>
        <name>FMN</name>
        <dbReference type="ChEBI" id="CHEBI:58210"/>
    </ligand>
</feature>